<proteinExistence type="predicted"/>
<evidence type="ECO:0000259" key="1">
    <source>
        <dbReference type="Pfam" id="PF09992"/>
    </source>
</evidence>
<feature type="domain" description="Phosphodiester glycosidase" evidence="1">
    <location>
        <begin position="97"/>
        <end position="292"/>
    </location>
</feature>
<dbReference type="AlphaFoldDB" id="A0A644V3K2"/>
<sequence>MIRRKLALLALTFISIVCFGQNSLLTVDSIAMAGAKWDLSVILDGIVLKRAHFNDQQLFSSRQFISVVEIAPESNARVEIFASPVLKQTSEMAKDAGAKIALNGSFFKFKSGINTEDYNSVDYIRKENKQLAPNTWPSKGRAMHQLGAIAIFRGELFILKADMLREWERYIKADEVLTTGPILRVSGEDLALSKDSFYTTRHPRTAVGKRADGTILLLTADGRSTEAAGVSLKELQDIMRWLGADYAINLDGGGSTTLYVEGASDNGVVNHPTDNRKFDNKGERKVANAILVHTK</sequence>
<name>A0A644V3K2_9ZZZZ</name>
<accession>A0A644V3K2</accession>
<dbReference type="PANTHER" id="PTHR40446">
    <property type="entry name" value="N-ACETYLGLUCOSAMINE-1-PHOSPHODIESTER ALPHA-N-ACETYLGLUCOSAMINIDASE"/>
    <property type="match status" value="1"/>
</dbReference>
<dbReference type="Pfam" id="PF09992">
    <property type="entry name" value="NAGPA"/>
    <property type="match status" value="1"/>
</dbReference>
<dbReference type="EMBL" id="VSSQ01000208">
    <property type="protein sequence ID" value="MPL85615.1"/>
    <property type="molecule type" value="Genomic_DNA"/>
</dbReference>
<evidence type="ECO:0000313" key="2">
    <source>
        <dbReference type="EMBL" id="MPL85615.1"/>
    </source>
</evidence>
<dbReference type="PANTHER" id="PTHR40446:SF2">
    <property type="entry name" value="N-ACETYLGLUCOSAMINE-1-PHOSPHODIESTER ALPHA-N-ACETYLGLUCOSAMINIDASE"/>
    <property type="match status" value="1"/>
</dbReference>
<organism evidence="2">
    <name type="scientific">bioreactor metagenome</name>
    <dbReference type="NCBI Taxonomy" id="1076179"/>
    <lineage>
        <taxon>unclassified sequences</taxon>
        <taxon>metagenomes</taxon>
        <taxon>ecological metagenomes</taxon>
    </lineage>
</organism>
<gene>
    <name evidence="2" type="ORF">SDC9_31586</name>
</gene>
<dbReference type="InterPro" id="IPR018711">
    <property type="entry name" value="NAGPA"/>
</dbReference>
<protein>
    <recommendedName>
        <fullName evidence="1">Phosphodiester glycosidase domain-containing protein</fullName>
    </recommendedName>
</protein>
<reference evidence="2" key="1">
    <citation type="submission" date="2019-08" db="EMBL/GenBank/DDBJ databases">
        <authorList>
            <person name="Kucharzyk K."/>
            <person name="Murdoch R.W."/>
            <person name="Higgins S."/>
            <person name="Loffler F."/>
        </authorList>
    </citation>
    <scope>NUCLEOTIDE SEQUENCE</scope>
</reference>
<comment type="caution">
    <text evidence="2">The sequence shown here is derived from an EMBL/GenBank/DDBJ whole genome shotgun (WGS) entry which is preliminary data.</text>
</comment>